<comment type="similarity">
    <text evidence="1">Belongs to the peptidase S1C family.</text>
</comment>
<dbReference type="Gene3D" id="2.40.10.10">
    <property type="entry name" value="Trypsin-like serine proteases"/>
    <property type="match status" value="2"/>
</dbReference>
<dbReference type="SUPFAM" id="SSF50494">
    <property type="entry name" value="Trypsin-like serine proteases"/>
    <property type="match status" value="1"/>
</dbReference>
<proteinExistence type="inferred from homology"/>
<keyword evidence="2" id="KW-0645">Protease</keyword>
<dbReference type="InterPro" id="IPR001940">
    <property type="entry name" value="Peptidase_S1C"/>
</dbReference>
<dbReference type="InterPro" id="IPR009003">
    <property type="entry name" value="Peptidase_S1_PA"/>
</dbReference>
<gene>
    <name evidence="6" type="ORF">WJX73_003060</name>
</gene>
<accession>A0AAW1P050</accession>
<dbReference type="EMBL" id="JALJOQ010000076">
    <property type="protein sequence ID" value="KAK9801377.1"/>
    <property type="molecule type" value="Genomic_DNA"/>
</dbReference>
<dbReference type="PANTHER" id="PTHR43343:SF7">
    <property type="entry name" value="PDZ DOMAIN-CONTAINING PROTEIN"/>
    <property type="match status" value="1"/>
</dbReference>
<protein>
    <recommendedName>
        <fullName evidence="5">PDZ domain-containing protein</fullName>
    </recommendedName>
</protein>
<dbReference type="Gene3D" id="2.30.42.10">
    <property type="match status" value="1"/>
</dbReference>
<evidence type="ECO:0000313" key="6">
    <source>
        <dbReference type="EMBL" id="KAK9801377.1"/>
    </source>
</evidence>
<dbReference type="InterPro" id="IPR001478">
    <property type="entry name" value="PDZ"/>
</dbReference>
<organism evidence="6 7">
    <name type="scientific">Symbiochloris irregularis</name>
    <dbReference type="NCBI Taxonomy" id="706552"/>
    <lineage>
        <taxon>Eukaryota</taxon>
        <taxon>Viridiplantae</taxon>
        <taxon>Chlorophyta</taxon>
        <taxon>core chlorophytes</taxon>
        <taxon>Trebouxiophyceae</taxon>
        <taxon>Trebouxiales</taxon>
        <taxon>Trebouxiaceae</taxon>
        <taxon>Symbiochloris</taxon>
    </lineage>
</organism>
<dbReference type="InterPro" id="IPR043504">
    <property type="entry name" value="Peptidase_S1_PA_chymotrypsin"/>
</dbReference>
<evidence type="ECO:0000256" key="4">
    <source>
        <dbReference type="ARBA" id="ARBA00022825"/>
    </source>
</evidence>
<dbReference type="Pfam" id="PF13180">
    <property type="entry name" value="PDZ_2"/>
    <property type="match status" value="1"/>
</dbReference>
<dbReference type="PRINTS" id="PR00834">
    <property type="entry name" value="PROTEASES2C"/>
</dbReference>
<dbReference type="Proteomes" id="UP001465755">
    <property type="component" value="Unassembled WGS sequence"/>
</dbReference>
<feature type="domain" description="PDZ" evidence="5">
    <location>
        <begin position="362"/>
        <end position="452"/>
    </location>
</feature>
<keyword evidence="4" id="KW-0720">Serine protease</keyword>
<dbReference type="InterPro" id="IPR051201">
    <property type="entry name" value="Chloro_Bact_Ser_Proteases"/>
</dbReference>
<evidence type="ECO:0000256" key="3">
    <source>
        <dbReference type="ARBA" id="ARBA00022801"/>
    </source>
</evidence>
<dbReference type="GO" id="GO:0006508">
    <property type="term" value="P:proteolysis"/>
    <property type="evidence" value="ECO:0007669"/>
    <property type="project" value="UniProtKB-KW"/>
</dbReference>
<keyword evidence="7" id="KW-1185">Reference proteome</keyword>
<sequence length="470" mass="49828">MLRRCVHLAGQQRYAAALKSWLSEDPSHIAISQACTSVSLRRHSAAAEAWPLSNELPVRTFASTDPYSSLSIGDIHRILDAGSVDYRDCLERHELVARLQQAQAHLPPHLKSQLDVMMQQKAAPASAAPASAALAATSALFLDEQYVVSLFQAAKPAVVHVTTTREAQGMFGMNPMRIPQGSGSGFLWDSEGHVVTNYHVVQGARSAKITLFNNQTFDAELKGSEPDKDLAVLKIVRRLPAEITPISVTSSSNLQVGQRVFAIGFPFALDQSLTAGIVSGLGREMQSITGRTIRDVVQTDAAINPGNSGGPLLNSRGQLIGVNTMIYSKSGANHGIGFCIPSDTVRWVVNQIIRHGRVIRPGLGVACLPDEAAANVLGPGQQGVIVREVVPGSGAAQAGLRGLHQDATGNIRIGDIIVSVGSQPVARVEDVVAAVEQFSIGDQVPLGVRRGSQVISVSVPLLKELGSAGR</sequence>
<dbReference type="Pfam" id="PF13365">
    <property type="entry name" value="Trypsin_2"/>
    <property type="match status" value="1"/>
</dbReference>
<dbReference type="PANTHER" id="PTHR43343">
    <property type="entry name" value="PEPTIDASE S12"/>
    <property type="match status" value="1"/>
</dbReference>
<dbReference type="SUPFAM" id="SSF50156">
    <property type="entry name" value="PDZ domain-like"/>
    <property type="match status" value="1"/>
</dbReference>
<dbReference type="SMART" id="SM00228">
    <property type="entry name" value="PDZ"/>
    <property type="match status" value="1"/>
</dbReference>
<evidence type="ECO:0000313" key="7">
    <source>
        <dbReference type="Proteomes" id="UP001465755"/>
    </source>
</evidence>
<evidence type="ECO:0000259" key="5">
    <source>
        <dbReference type="PROSITE" id="PS50106"/>
    </source>
</evidence>
<comment type="caution">
    <text evidence="6">The sequence shown here is derived from an EMBL/GenBank/DDBJ whole genome shotgun (WGS) entry which is preliminary data.</text>
</comment>
<dbReference type="AlphaFoldDB" id="A0AAW1P050"/>
<name>A0AAW1P050_9CHLO</name>
<evidence type="ECO:0000256" key="2">
    <source>
        <dbReference type="ARBA" id="ARBA00022670"/>
    </source>
</evidence>
<dbReference type="FunFam" id="2.40.10.10:FF:000001">
    <property type="entry name" value="Periplasmic serine protease DegS"/>
    <property type="match status" value="1"/>
</dbReference>
<keyword evidence="3" id="KW-0378">Hydrolase</keyword>
<evidence type="ECO:0000256" key="1">
    <source>
        <dbReference type="ARBA" id="ARBA00010541"/>
    </source>
</evidence>
<dbReference type="InterPro" id="IPR036034">
    <property type="entry name" value="PDZ_sf"/>
</dbReference>
<dbReference type="GO" id="GO:0004252">
    <property type="term" value="F:serine-type endopeptidase activity"/>
    <property type="evidence" value="ECO:0007669"/>
    <property type="project" value="InterPro"/>
</dbReference>
<reference evidence="6 7" key="1">
    <citation type="journal article" date="2024" name="Nat. Commun.">
        <title>Phylogenomics reveals the evolutionary origins of lichenization in chlorophyte algae.</title>
        <authorList>
            <person name="Puginier C."/>
            <person name="Libourel C."/>
            <person name="Otte J."/>
            <person name="Skaloud P."/>
            <person name="Haon M."/>
            <person name="Grisel S."/>
            <person name="Petersen M."/>
            <person name="Berrin J.G."/>
            <person name="Delaux P.M."/>
            <person name="Dal Grande F."/>
            <person name="Keller J."/>
        </authorList>
    </citation>
    <scope>NUCLEOTIDE SEQUENCE [LARGE SCALE GENOMIC DNA]</scope>
    <source>
        <strain evidence="6 7">SAG 2036</strain>
    </source>
</reference>
<dbReference type="PROSITE" id="PS50106">
    <property type="entry name" value="PDZ"/>
    <property type="match status" value="1"/>
</dbReference>